<feature type="domain" description="Resuscitation-promoting factor core lysozyme-like" evidence="6">
    <location>
        <begin position="229"/>
        <end position="286"/>
    </location>
</feature>
<dbReference type="Pfam" id="PF06737">
    <property type="entry name" value="Transglycosylas"/>
    <property type="match status" value="1"/>
</dbReference>
<organism evidence="7 8">
    <name type="scientific">Longivirga aurantiaca</name>
    <dbReference type="NCBI Taxonomy" id="1837743"/>
    <lineage>
        <taxon>Bacteria</taxon>
        <taxon>Bacillati</taxon>
        <taxon>Actinomycetota</taxon>
        <taxon>Actinomycetes</taxon>
        <taxon>Sporichthyales</taxon>
        <taxon>Sporichthyaceae</taxon>
        <taxon>Longivirga</taxon>
    </lineage>
</organism>
<keyword evidence="2" id="KW-0378">Hydrolase</keyword>
<evidence type="ECO:0000256" key="4">
    <source>
        <dbReference type="SAM" id="SignalP"/>
    </source>
</evidence>
<sequence length="298" mass="30753">MTTVMPTHARTGMERTRARVTFGVLSAALGLSLLTPAPAGAAPLAPTHLVGGGASAFVDDTAFPDTLPATGTTSAAPARVVSTEVLRGGHNGAKVRWVQRILGLPQTGFFGPATRDAVIRFQEALGATKGTGIVGPITRRQLQEFGEQQAAKAVRKAAAAKRAAAAAEAARKAAARKAAEQAATRGTTRSAPAPSASNGDPTMTAAARGSRAARQAVPFAVWRSSAHARMIVARESGGSCTAVSPTGAYRGAWQMGAPFWRSFGGLTFAPTPDQATCGEQDYVAYRGWIAAWWSPWGG</sequence>
<evidence type="ECO:0000259" key="5">
    <source>
        <dbReference type="Pfam" id="PF01471"/>
    </source>
</evidence>
<feature type="signal peptide" evidence="4">
    <location>
        <begin position="1"/>
        <end position="41"/>
    </location>
</feature>
<evidence type="ECO:0000256" key="1">
    <source>
        <dbReference type="ARBA" id="ARBA00010830"/>
    </source>
</evidence>
<dbReference type="Pfam" id="PF01471">
    <property type="entry name" value="PG_binding_1"/>
    <property type="match status" value="1"/>
</dbReference>
<accession>A0ABW1SYZ6</accession>
<dbReference type="InterPro" id="IPR036365">
    <property type="entry name" value="PGBD-like_sf"/>
</dbReference>
<feature type="region of interest" description="Disordered" evidence="3">
    <location>
        <begin position="176"/>
        <end position="209"/>
    </location>
</feature>
<evidence type="ECO:0000313" key="7">
    <source>
        <dbReference type="EMBL" id="MFC6237671.1"/>
    </source>
</evidence>
<evidence type="ECO:0000256" key="3">
    <source>
        <dbReference type="SAM" id="MobiDB-lite"/>
    </source>
</evidence>
<dbReference type="Gene3D" id="1.10.530.10">
    <property type="match status" value="1"/>
</dbReference>
<dbReference type="Proteomes" id="UP001596138">
    <property type="component" value="Unassembled WGS sequence"/>
</dbReference>
<dbReference type="InterPro" id="IPR023346">
    <property type="entry name" value="Lysozyme-like_dom_sf"/>
</dbReference>
<protein>
    <submittedName>
        <fullName evidence="7">Transglycosylase family protein</fullName>
    </submittedName>
</protein>
<keyword evidence="4" id="KW-0732">Signal</keyword>
<evidence type="ECO:0000256" key="2">
    <source>
        <dbReference type="ARBA" id="ARBA00022801"/>
    </source>
</evidence>
<feature type="compositionally biased region" description="Polar residues" evidence="3">
    <location>
        <begin position="184"/>
        <end position="201"/>
    </location>
</feature>
<dbReference type="Gene3D" id="1.10.101.10">
    <property type="entry name" value="PGBD-like superfamily/PGBD"/>
    <property type="match status" value="1"/>
</dbReference>
<dbReference type="SUPFAM" id="SSF47090">
    <property type="entry name" value="PGBD-like"/>
    <property type="match status" value="1"/>
</dbReference>
<feature type="chain" id="PRO_5046753664" evidence="4">
    <location>
        <begin position="42"/>
        <end position="298"/>
    </location>
</feature>
<reference evidence="8" key="1">
    <citation type="journal article" date="2019" name="Int. J. Syst. Evol. Microbiol.">
        <title>The Global Catalogue of Microorganisms (GCM) 10K type strain sequencing project: providing services to taxonomists for standard genome sequencing and annotation.</title>
        <authorList>
            <consortium name="The Broad Institute Genomics Platform"/>
            <consortium name="The Broad Institute Genome Sequencing Center for Infectious Disease"/>
            <person name="Wu L."/>
            <person name="Ma J."/>
        </authorList>
    </citation>
    <scope>NUCLEOTIDE SEQUENCE [LARGE SCALE GENOMIC DNA]</scope>
    <source>
        <strain evidence="8">CGMCC 4.7317</strain>
    </source>
</reference>
<name>A0ABW1SYZ6_9ACTN</name>
<dbReference type="SUPFAM" id="SSF53955">
    <property type="entry name" value="Lysozyme-like"/>
    <property type="match status" value="1"/>
</dbReference>
<feature type="domain" description="Peptidoglycan binding-like" evidence="5">
    <location>
        <begin position="104"/>
        <end position="142"/>
    </location>
</feature>
<dbReference type="InterPro" id="IPR010618">
    <property type="entry name" value="RPF"/>
</dbReference>
<dbReference type="InterPro" id="IPR002477">
    <property type="entry name" value="Peptidoglycan-bd-like"/>
</dbReference>
<proteinExistence type="inferred from homology"/>
<comment type="caution">
    <text evidence="7">The sequence shown here is derived from an EMBL/GenBank/DDBJ whole genome shotgun (WGS) entry which is preliminary data.</text>
</comment>
<gene>
    <name evidence="7" type="ORF">ACFQGU_07255</name>
</gene>
<dbReference type="RefSeq" id="WP_386765187.1">
    <property type="nucleotide sequence ID" value="NZ_JBHSTI010000008.1"/>
</dbReference>
<dbReference type="InterPro" id="IPR036366">
    <property type="entry name" value="PGBDSf"/>
</dbReference>
<comment type="similarity">
    <text evidence="1">Belongs to the transglycosylase family. Rpf subfamily.</text>
</comment>
<keyword evidence="8" id="KW-1185">Reference proteome</keyword>
<evidence type="ECO:0000259" key="6">
    <source>
        <dbReference type="Pfam" id="PF06737"/>
    </source>
</evidence>
<evidence type="ECO:0000313" key="8">
    <source>
        <dbReference type="Proteomes" id="UP001596138"/>
    </source>
</evidence>
<dbReference type="EMBL" id="JBHSTI010000008">
    <property type="protein sequence ID" value="MFC6237671.1"/>
    <property type="molecule type" value="Genomic_DNA"/>
</dbReference>